<dbReference type="InParanoid" id="G7DYC1"/>
<dbReference type="InterPro" id="IPR014025">
    <property type="entry name" value="Glutaredoxin_subgr"/>
</dbReference>
<dbReference type="GO" id="GO:0034599">
    <property type="term" value="P:cellular response to oxidative stress"/>
    <property type="evidence" value="ECO:0007669"/>
    <property type="project" value="TreeGrafter"/>
</dbReference>
<dbReference type="AlphaFoldDB" id="G7DYC1"/>
<comment type="caution">
    <text evidence="2">The sequence shown here is derived from an EMBL/GenBank/DDBJ whole genome shotgun (WGS) entry which is preliminary data.</text>
</comment>
<dbReference type="GO" id="GO:0005801">
    <property type="term" value="C:cis-Golgi network"/>
    <property type="evidence" value="ECO:0007669"/>
    <property type="project" value="TreeGrafter"/>
</dbReference>
<dbReference type="GO" id="GO:0015038">
    <property type="term" value="F:glutathione disulfide oxidoreductase activity"/>
    <property type="evidence" value="ECO:0007669"/>
    <property type="project" value="TreeGrafter"/>
</dbReference>
<reference evidence="2 3" key="1">
    <citation type="journal article" date="2011" name="J. Gen. Appl. Microbiol.">
        <title>Draft genome sequencing of the enigmatic basidiomycete Mixia osmundae.</title>
        <authorList>
            <person name="Nishida H."/>
            <person name="Nagatsuka Y."/>
            <person name="Sugiyama J."/>
        </authorList>
    </citation>
    <scope>NUCLEOTIDE SEQUENCE [LARGE SCALE GENOMIC DNA]</scope>
    <source>
        <strain evidence="3">CBS 9802 / IAM 14324 / JCM 22182 / KY 12970</strain>
    </source>
</reference>
<gene>
    <name evidence="2" type="primary">Mo02237</name>
    <name evidence="2" type="ORF">E5Q_02237</name>
</gene>
<dbReference type="eggNOG" id="KOG1752">
    <property type="taxonomic scope" value="Eukaryota"/>
</dbReference>
<evidence type="ECO:0000259" key="1">
    <source>
        <dbReference type="Pfam" id="PF00462"/>
    </source>
</evidence>
<dbReference type="CDD" id="cd03419">
    <property type="entry name" value="GRX_GRXh_1_2_like"/>
    <property type="match status" value="1"/>
</dbReference>
<sequence>MVEGNGSTLLLPRSSKDHKKYDGDMIADRSPLVILKAYARQLLQSPSRTALYLFVGSMATWLILFRPFDEGEQPISFLSSKDISAPEKDASNWGDWVAQGKGRQKMLESSHPDFHGLGDDYKVIGLGDSSEIFYNAVGQAHRARRPIAGLHFSSDATFDAKRFNEERHGTFGGQHVEWDSGIAGLGEYLGSVDMRKISALSPAQKERLQSKGVETEKWSAGPDIEARHKAAVAHHLENAWTYGKVEEELAVAKRLADAKTPAELKKLPVYERMATASPDKKAAVAEGWARIYGAFAGDGKKSALHASIEKLVRRSPIVVFSKTTCPYSARAKASLANLKLSPPPTIIEVDLRPDSANLKSLLGRLTLHNTFPNIIIGSRSIGGSDDLQALLSSGQFQSLVAEVNVSME</sequence>
<dbReference type="InterPro" id="IPR002109">
    <property type="entry name" value="Glutaredoxin"/>
</dbReference>
<keyword evidence="3" id="KW-1185">Reference proteome</keyword>
<proteinExistence type="predicted"/>
<feature type="domain" description="Glutaredoxin" evidence="1">
    <location>
        <begin position="317"/>
        <end position="380"/>
    </location>
</feature>
<dbReference type="PROSITE" id="PS51354">
    <property type="entry name" value="GLUTAREDOXIN_2"/>
    <property type="match status" value="1"/>
</dbReference>
<dbReference type="InterPro" id="IPR036249">
    <property type="entry name" value="Thioredoxin-like_sf"/>
</dbReference>
<dbReference type="Proteomes" id="UP000009131">
    <property type="component" value="Unassembled WGS sequence"/>
</dbReference>
<accession>G7DYC1</accession>
<dbReference type="PRINTS" id="PR00160">
    <property type="entry name" value="GLUTAREDOXIN"/>
</dbReference>
<organism evidence="2 3">
    <name type="scientific">Mixia osmundae (strain CBS 9802 / IAM 14324 / JCM 22182 / KY 12970)</name>
    <dbReference type="NCBI Taxonomy" id="764103"/>
    <lineage>
        <taxon>Eukaryota</taxon>
        <taxon>Fungi</taxon>
        <taxon>Dikarya</taxon>
        <taxon>Basidiomycota</taxon>
        <taxon>Pucciniomycotina</taxon>
        <taxon>Mixiomycetes</taxon>
        <taxon>Mixiales</taxon>
        <taxon>Mixiaceae</taxon>
        <taxon>Mixia</taxon>
    </lineage>
</organism>
<dbReference type="SUPFAM" id="SSF52833">
    <property type="entry name" value="Thioredoxin-like"/>
    <property type="match status" value="1"/>
</dbReference>
<dbReference type="HOGENOM" id="CLU_662487_0_0_1"/>
<evidence type="ECO:0000313" key="2">
    <source>
        <dbReference type="EMBL" id="GAA95581.1"/>
    </source>
</evidence>
<dbReference type="STRING" id="764103.G7DYC1"/>
<dbReference type="PANTHER" id="PTHR45694:SF5">
    <property type="entry name" value="GLUTAREDOXIN 2"/>
    <property type="match status" value="1"/>
</dbReference>
<dbReference type="PANTHER" id="PTHR45694">
    <property type="entry name" value="GLUTAREDOXIN 2"/>
    <property type="match status" value="1"/>
</dbReference>
<name>G7DYC1_MIXOS</name>
<dbReference type="OMA" id="HILEKGW"/>
<reference evidence="2 3" key="2">
    <citation type="journal article" date="2012" name="Open Biol.">
        <title>Characteristics of nucleosomes and linker DNA regions on the genome of the basidiomycete Mixia osmundae revealed by mono- and dinucleosome mapping.</title>
        <authorList>
            <person name="Nishida H."/>
            <person name="Kondo S."/>
            <person name="Matsumoto T."/>
            <person name="Suzuki Y."/>
            <person name="Yoshikawa H."/>
            <person name="Taylor T.D."/>
            <person name="Sugiyama J."/>
        </authorList>
    </citation>
    <scope>NUCLEOTIDE SEQUENCE [LARGE SCALE GENOMIC DNA]</scope>
    <source>
        <strain evidence="3">CBS 9802 / IAM 14324 / JCM 22182 / KY 12970</strain>
    </source>
</reference>
<dbReference type="OrthoDB" id="423313at2759"/>
<dbReference type="GO" id="GO:0005796">
    <property type="term" value="C:Golgi lumen"/>
    <property type="evidence" value="ECO:0007669"/>
    <property type="project" value="TreeGrafter"/>
</dbReference>
<dbReference type="RefSeq" id="XP_014570083.1">
    <property type="nucleotide sequence ID" value="XM_014714597.1"/>
</dbReference>
<dbReference type="Pfam" id="PF00462">
    <property type="entry name" value="Glutaredoxin"/>
    <property type="match status" value="1"/>
</dbReference>
<dbReference type="GO" id="GO:0000324">
    <property type="term" value="C:fungal-type vacuole"/>
    <property type="evidence" value="ECO:0007669"/>
    <property type="project" value="TreeGrafter"/>
</dbReference>
<evidence type="ECO:0000313" key="3">
    <source>
        <dbReference type="Proteomes" id="UP000009131"/>
    </source>
</evidence>
<dbReference type="EMBL" id="BABT02000062">
    <property type="protein sequence ID" value="GAA95581.1"/>
    <property type="molecule type" value="Genomic_DNA"/>
</dbReference>
<protein>
    <recommendedName>
        <fullName evidence="1">Glutaredoxin domain-containing protein</fullName>
    </recommendedName>
</protein>
<dbReference type="Gene3D" id="3.40.30.10">
    <property type="entry name" value="Glutaredoxin"/>
    <property type="match status" value="1"/>
</dbReference>